<protein>
    <recommendedName>
        <fullName evidence="3">SRPBCC family protein</fullName>
    </recommendedName>
</protein>
<gene>
    <name evidence="1" type="ORF">Sru01_41830</name>
</gene>
<dbReference type="Pfam" id="PF10604">
    <property type="entry name" value="Polyketide_cyc2"/>
    <property type="match status" value="1"/>
</dbReference>
<dbReference type="InterPro" id="IPR019587">
    <property type="entry name" value="Polyketide_cyclase/dehydratase"/>
</dbReference>
<evidence type="ECO:0000313" key="2">
    <source>
        <dbReference type="Proteomes" id="UP000655287"/>
    </source>
</evidence>
<evidence type="ECO:0000313" key="1">
    <source>
        <dbReference type="EMBL" id="GII79201.1"/>
    </source>
</evidence>
<proteinExistence type="predicted"/>
<dbReference type="CDD" id="cd07812">
    <property type="entry name" value="SRPBCC"/>
    <property type="match status" value="1"/>
</dbReference>
<organism evidence="1 2">
    <name type="scientific">Sphaerisporangium rufum</name>
    <dbReference type="NCBI Taxonomy" id="1381558"/>
    <lineage>
        <taxon>Bacteria</taxon>
        <taxon>Bacillati</taxon>
        <taxon>Actinomycetota</taxon>
        <taxon>Actinomycetes</taxon>
        <taxon>Streptosporangiales</taxon>
        <taxon>Streptosporangiaceae</taxon>
        <taxon>Sphaerisporangium</taxon>
    </lineage>
</organism>
<name>A0A919R6B2_9ACTN</name>
<reference evidence="1" key="1">
    <citation type="submission" date="2021-01" db="EMBL/GenBank/DDBJ databases">
        <title>Whole genome shotgun sequence of Sphaerisporangium rufum NBRC 109079.</title>
        <authorList>
            <person name="Komaki H."/>
            <person name="Tamura T."/>
        </authorList>
    </citation>
    <scope>NUCLEOTIDE SEQUENCE</scope>
    <source>
        <strain evidence="1">NBRC 109079</strain>
    </source>
</reference>
<dbReference type="EMBL" id="BOOU01000055">
    <property type="protein sequence ID" value="GII79201.1"/>
    <property type="molecule type" value="Genomic_DNA"/>
</dbReference>
<accession>A0A919R6B2</accession>
<dbReference type="AlphaFoldDB" id="A0A919R6B2"/>
<dbReference type="InterPro" id="IPR023393">
    <property type="entry name" value="START-like_dom_sf"/>
</dbReference>
<keyword evidence="2" id="KW-1185">Reference proteome</keyword>
<dbReference type="RefSeq" id="WP_203989018.1">
    <property type="nucleotide sequence ID" value="NZ_BOOU01000055.1"/>
</dbReference>
<evidence type="ECO:0008006" key="3">
    <source>
        <dbReference type="Google" id="ProtNLM"/>
    </source>
</evidence>
<sequence>MDDAVGVTDVTDGPEAAGAVDPLAAVTGAHVEVEATLDLPPERVWELVTDVARVPEWSPECWKTEWLDGADGGVRAGRRFAGSNRRQDREWTVTCLVTEADAPRAFGWSVLDRAEDPERPSSRWRYELAPAGPGRTLVRHSFVHGPGESGLREMMRANREIAAIILEVRLGELRRHMTDTLQAMTRT</sequence>
<dbReference type="Proteomes" id="UP000655287">
    <property type="component" value="Unassembled WGS sequence"/>
</dbReference>
<comment type="caution">
    <text evidence="1">The sequence shown here is derived from an EMBL/GenBank/DDBJ whole genome shotgun (WGS) entry which is preliminary data.</text>
</comment>
<dbReference type="SUPFAM" id="SSF55961">
    <property type="entry name" value="Bet v1-like"/>
    <property type="match status" value="1"/>
</dbReference>
<dbReference type="Gene3D" id="3.30.530.20">
    <property type="match status" value="1"/>
</dbReference>